<comment type="subcellular location">
    <subcellularLocation>
        <location evidence="1">Cell membrane</location>
        <topology evidence="1">Multi-pass membrane protein</topology>
    </subcellularLocation>
</comment>
<dbReference type="Pfam" id="PF00892">
    <property type="entry name" value="EamA"/>
    <property type="match status" value="2"/>
</dbReference>
<keyword evidence="4" id="KW-1003">Cell membrane</keyword>
<keyword evidence="5 8" id="KW-0812">Transmembrane</keyword>
<organism evidence="10 11">
    <name type="scientific">Shouchella xiaoxiensis</name>
    <dbReference type="NCBI Taxonomy" id="766895"/>
    <lineage>
        <taxon>Bacteria</taxon>
        <taxon>Bacillati</taxon>
        <taxon>Bacillota</taxon>
        <taxon>Bacilli</taxon>
        <taxon>Bacillales</taxon>
        <taxon>Bacillaceae</taxon>
        <taxon>Shouchella</taxon>
    </lineage>
</organism>
<dbReference type="PANTHER" id="PTHR22911">
    <property type="entry name" value="ACYL-MALONYL CONDENSING ENZYME-RELATED"/>
    <property type="match status" value="1"/>
</dbReference>
<dbReference type="RefSeq" id="WP_204465898.1">
    <property type="nucleotide sequence ID" value="NZ_JAFBCV010000005.1"/>
</dbReference>
<feature type="transmembrane region" description="Helical" evidence="8">
    <location>
        <begin position="270"/>
        <end position="291"/>
    </location>
</feature>
<feature type="transmembrane region" description="Helical" evidence="8">
    <location>
        <begin position="215"/>
        <end position="234"/>
    </location>
</feature>
<evidence type="ECO:0000256" key="4">
    <source>
        <dbReference type="ARBA" id="ARBA00022475"/>
    </source>
</evidence>
<dbReference type="PANTHER" id="PTHR22911:SF137">
    <property type="entry name" value="SOLUTE CARRIER FAMILY 35 MEMBER G2-RELATED"/>
    <property type="match status" value="1"/>
</dbReference>
<keyword evidence="7 8" id="KW-0472">Membrane</keyword>
<evidence type="ECO:0000256" key="3">
    <source>
        <dbReference type="ARBA" id="ARBA00022448"/>
    </source>
</evidence>
<dbReference type="InterPro" id="IPR000620">
    <property type="entry name" value="EamA_dom"/>
</dbReference>
<feature type="transmembrane region" description="Helical" evidence="8">
    <location>
        <begin position="12"/>
        <end position="34"/>
    </location>
</feature>
<keyword evidence="6 8" id="KW-1133">Transmembrane helix</keyword>
<feature type="domain" description="EamA" evidence="9">
    <location>
        <begin position="9"/>
        <end position="149"/>
    </location>
</feature>
<comment type="similarity">
    <text evidence="2">Belongs to the EamA transporter family.</text>
</comment>
<dbReference type="InterPro" id="IPR037185">
    <property type="entry name" value="EmrE-like"/>
</dbReference>
<feature type="transmembrane region" description="Helical" evidence="8">
    <location>
        <begin position="109"/>
        <end position="126"/>
    </location>
</feature>
<evidence type="ECO:0000313" key="10">
    <source>
        <dbReference type="EMBL" id="MBM7838674.1"/>
    </source>
</evidence>
<evidence type="ECO:0000256" key="8">
    <source>
        <dbReference type="SAM" id="Phobius"/>
    </source>
</evidence>
<protein>
    <submittedName>
        <fullName evidence="10">Chloramphenicol-sensitive protein RarD</fullName>
    </submittedName>
</protein>
<evidence type="ECO:0000259" key="9">
    <source>
        <dbReference type="Pfam" id="PF00892"/>
    </source>
</evidence>
<feature type="transmembrane region" description="Helical" evidence="8">
    <location>
        <begin position="40"/>
        <end position="57"/>
    </location>
</feature>
<sequence length="304" mass="34185">MTPTDSQHSGVLAAFSSYLIWGLLPLYWAMLSFLPALDVLMYRILFAFIFMLFLYLFSRDKRIYKQELQWVFTNKKAFYQMSLAACLISVNWFLFIFAVTSDKVIDASLGYYINPLLNVVLAMVFLKEKLSKAEIVAVCSACVGVSILILLSGHIPWASFGMALSFCLYGLIKRTIPLSAKSGLLIETILVTPIAILYLSLLSTTEWNQFNLETLALLFGAGIATAVPLMLFSYGARRISFSLIGFLQYIAPTSMLILGIFVFGEPFTSVEFLAFLFIWIGLIVFTSSKLLERKKRTLTSSKMN</sequence>
<feature type="transmembrane region" description="Helical" evidence="8">
    <location>
        <begin position="77"/>
        <end position="97"/>
    </location>
</feature>
<feature type="transmembrane region" description="Helical" evidence="8">
    <location>
        <begin position="133"/>
        <end position="151"/>
    </location>
</feature>
<name>A0ABS2SW31_9BACI</name>
<evidence type="ECO:0000256" key="5">
    <source>
        <dbReference type="ARBA" id="ARBA00022692"/>
    </source>
</evidence>
<keyword evidence="11" id="KW-1185">Reference proteome</keyword>
<evidence type="ECO:0000256" key="6">
    <source>
        <dbReference type="ARBA" id="ARBA00022989"/>
    </source>
</evidence>
<dbReference type="NCBIfam" id="TIGR00688">
    <property type="entry name" value="rarD"/>
    <property type="match status" value="1"/>
</dbReference>
<feature type="transmembrane region" description="Helical" evidence="8">
    <location>
        <begin position="184"/>
        <end position="203"/>
    </location>
</feature>
<proteinExistence type="inferred from homology"/>
<evidence type="ECO:0000256" key="7">
    <source>
        <dbReference type="ARBA" id="ARBA00023136"/>
    </source>
</evidence>
<dbReference type="EMBL" id="JAFBCV010000005">
    <property type="protein sequence ID" value="MBM7838674.1"/>
    <property type="molecule type" value="Genomic_DNA"/>
</dbReference>
<gene>
    <name evidence="10" type="ORF">JOC54_001933</name>
</gene>
<feature type="transmembrane region" description="Helical" evidence="8">
    <location>
        <begin position="157"/>
        <end position="172"/>
    </location>
</feature>
<keyword evidence="3" id="KW-0813">Transport</keyword>
<feature type="domain" description="EamA" evidence="9">
    <location>
        <begin position="190"/>
        <end position="285"/>
    </location>
</feature>
<dbReference type="InterPro" id="IPR004626">
    <property type="entry name" value="RarD"/>
</dbReference>
<dbReference type="Proteomes" id="UP001179280">
    <property type="component" value="Unassembled WGS sequence"/>
</dbReference>
<evidence type="ECO:0000256" key="1">
    <source>
        <dbReference type="ARBA" id="ARBA00004651"/>
    </source>
</evidence>
<feature type="transmembrane region" description="Helical" evidence="8">
    <location>
        <begin position="246"/>
        <end position="264"/>
    </location>
</feature>
<evidence type="ECO:0000313" key="11">
    <source>
        <dbReference type="Proteomes" id="UP001179280"/>
    </source>
</evidence>
<dbReference type="SUPFAM" id="SSF103481">
    <property type="entry name" value="Multidrug resistance efflux transporter EmrE"/>
    <property type="match status" value="2"/>
</dbReference>
<evidence type="ECO:0000256" key="2">
    <source>
        <dbReference type="ARBA" id="ARBA00007362"/>
    </source>
</evidence>
<comment type="caution">
    <text evidence="10">The sequence shown here is derived from an EMBL/GenBank/DDBJ whole genome shotgun (WGS) entry which is preliminary data.</text>
</comment>
<accession>A0ABS2SW31</accession>
<reference evidence="10" key="1">
    <citation type="submission" date="2021-01" db="EMBL/GenBank/DDBJ databases">
        <title>Genomic Encyclopedia of Type Strains, Phase IV (KMG-IV): sequencing the most valuable type-strain genomes for metagenomic binning, comparative biology and taxonomic classification.</title>
        <authorList>
            <person name="Goeker M."/>
        </authorList>
    </citation>
    <scope>NUCLEOTIDE SEQUENCE</scope>
    <source>
        <strain evidence="10">DSM 21943</strain>
    </source>
</reference>